<feature type="compositionally biased region" description="Basic and acidic residues" evidence="8">
    <location>
        <begin position="41"/>
        <end position="62"/>
    </location>
</feature>
<comment type="subcellular location">
    <subcellularLocation>
        <location evidence="1">Nucleus</location>
    </subcellularLocation>
</comment>
<accession>A0AAN9UTT7</accession>
<dbReference type="PANTHER" id="PTHR36562">
    <property type="entry name" value="SERINE/ARGININE REPETITIVE MATRIX 2"/>
    <property type="match status" value="1"/>
</dbReference>
<evidence type="ECO:0000256" key="8">
    <source>
        <dbReference type="SAM" id="MobiDB-lite"/>
    </source>
</evidence>
<keyword evidence="5" id="KW-0508">mRNA splicing</keyword>
<dbReference type="Pfam" id="PF08312">
    <property type="entry name" value="cwf21"/>
    <property type="match status" value="1"/>
</dbReference>
<dbReference type="InterPro" id="IPR051372">
    <property type="entry name" value="CWC21"/>
</dbReference>
<evidence type="ECO:0000256" key="5">
    <source>
        <dbReference type="ARBA" id="ARBA00023187"/>
    </source>
</evidence>
<gene>
    <name evidence="10" type="primary">CWC21</name>
    <name evidence="10" type="ORF">SLS62_002621</name>
</gene>
<dbReference type="AlphaFoldDB" id="A0AAN9UTT7"/>
<protein>
    <submittedName>
        <fullName evidence="10">RNA-splicing factor</fullName>
    </submittedName>
</protein>
<evidence type="ECO:0000256" key="6">
    <source>
        <dbReference type="ARBA" id="ARBA00023242"/>
    </source>
</evidence>
<evidence type="ECO:0000259" key="9">
    <source>
        <dbReference type="SMART" id="SM01115"/>
    </source>
</evidence>
<feature type="compositionally biased region" description="Basic and acidic residues" evidence="8">
    <location>
        <begin position="188"/>
        <end position="201"/>
    </location>
</feature>
<dbReference type="EMBL" id="JAKJXP020000013">
    <property type="protein sequence ID" value="KAK7755394.1"/>
    <property type="molecule type" value="Genomic_DNA"/>
</dbReference>
<dbReference type="GO" id="GO:0008380">
    <property type="term" value="P:RNA splicing"/>
    <property type="evidence" value="ECO:0007669"/>
    <property type="project" value="UniProtKB-KW"/>
</dbReference>
<feature type="region of interest" description="Disordered" evidence="8">
    <location>
        <begin position="1"/>
        <end position="62"/>
    </location>
</feature>
<keyword evidence="3" id="KW-0507">mRNA processing</keyword>
<feature type="domain" description="CWF21" evidence="9">
    <location>
        <begin position="58"/>
        <end position="103"/>
    </location>
</feature>
<keyword evidence="11" id="KW-1185">Reference proteome</keyword>
<name>A0AAN9UTT7_9PEZI</name>
<keyword evidence="7" id="KW-0175">Coiled coil</keyword>
<feature type="compositionally biased region" description="Polar residues" evidence="8">
    <location>
        <begin position="1"/>
        <end position="19"/>
    </location>
</feature>
<feature type="compositionally biased region" description="Basic and acidic residues" evidence="8">
    <location>
        <begin position="119"/>
        <end position="128"/>
    </location>
</feature>
<evidence type="ECO:0000256" key="7">
    <source>
        <dbReference type="SAM" id="Coils"/>
    </source>
</evidence>
<evidence type="ECO:0000256" key="1">
    <source>
        <dbReference type="ARBA" id="ARBA00004123"/>
    </source>
</evidence>
<dbReference type="SMART" id="SM01115">
    <property type="entry name" value="cwf21"/>
    <property type="match status" value="1"/>
</dbReference>
<evidence type="ECO:0000256" key="2">
    <source>
        <dbReference type="ARBA" id="ARBA00005954"/>
    </source>
</evidence>
<dbReference type="PANTHER" id="PTHR36562:SF5">
    <property type="entry name" value="SERINE_ARGININE REPETITIVE MATRIX 2"/>
    <property type="match status" value="1"/>
</dbReference>
<feature type="compositionally biased region" description="Acidic residues" evidence="8">
    <location>
        <begin position="177"/>
        <end position="187"/>
    </location>
</feature>
<comment type="similarity">
    <text evidence="2">Belongs to the CWC21 family.</text>
</comment>
<sequence>MSDNVGLSTPRGSGTSGYVQRNLAHMRPRDRAAPYPPPSSRDLDSLRHRQRQPDREILEHDRKREVEVKVFELRDQLEDEEVDEDEIDTRCDALRKELLAKMNSGAGSTTSKKGLKPHQVHEMADAKIRESERLRSALRISRDYEEGGHWKRQEERLKKALEREAVASSAGAGANREEEEREEEEEEEGRRGRGRRDDYDL</sequence>
<keyword evidence="6" id="KW-0539">Nucleus</keyword>
<evidence type="ECO:0000256" key="3">
    <source>
        <dbReference type="ARBA" id="ARBA00022664"/>
    </source>
</evidence>
<feature type="region of interest" description="Disordered" evidence="8">
    <location>
        <begin position="161"/>
        <end position="201"/>
    </location>
</feature>
<dbReference type="GO" id="GO:0006397">
    <property type="term" value="P:mRNA processing"/>
    <property type="evidence" value="ECO:0007669"/>
    <property type="project" value="UniProtKB-KW"/>
</dbReference>
<dbReference type="Gene3D" id="6.10.140.420">
    <property type="match status" value="1"/>
</dbReference>
<dbReference type="CDD" id="cd21372">
    <property type="entry name" value="cwf21_CWC21-like"/>
    <property type="match status" value="1"/>
</dbReference>
<keyword evidence="4" id="KW-0747">Spliceosome</keyword>
<organism evidence="10 11">
    <name type="scientific">Diatrype stigma</name>
    <dbReference type="NCBI Taxonomy" id="117547"/>
    <lineage>
        <taxon>Eukaryota</taxon>
        <taxon>Fungi</taxon>
        <taxon>Dikarya</taxon>
        <taxon>Ascomycota</taxon>
        <taxon>Pezizomycotina</taxon>
        <taxon>Sordariomycetes</taxon>
        <taxon>Xylariomycetidae</taxon>
        <taxon>Xylariales</taxon>
        <taxon>Diatrypaceae</taxon>
        <taxon>Diatrype</taxon>
    </lineage>
</organism>
<dbReference type="Proteomes" id="UP001320420">
    <property type="component" value="Unassembled WGS sequence"/>
</dbReference>
<evidence type="ECO:0000313" key="10">
    <source>
        <dbReference type="EMBL" id="KAK7755394.1"/>
    </source>
</evidence>
<dbReference type="GO" id="GO:0005681">
    <property type="term" value="C:spliceosomal complex"/>
    <property type="evidence" value="ECO:0007669"/>
    <property type="project" value="UniProtKB-KW"/>
</dbReference>
<feature type="region of interest" description="Disordered" evidence="8">
    <location>
        <begin position="102"/>
        <end position="128"/>
    </location>
</feature>
<reference evidence="10 11" key="1">
    <citation type="submission" date="2024-02" db="EMBL/GenBank/DDBJ databases">
        <title>De novo assembly and annotation of 12 fungi associated with fruit tree decline syndrome in Ontario, Canada.</title>
        <authorList>
            <person name="Sulman M."/>
            <person name="Ellouze W."/>
            <person name="Ilyukhin E."/>
        </authorList>
    </citation>
    <scope>NUCLEOTIDE SEQUENCE [LARGE SCALE GENOMIC DNA]</scope>
    <source>
        <strain evidence="10 11">M11/M66-122</strain>
    </source>
</reference>
<proteinExistence type="inferred from homology"/>
<dbReference type="InterPro" id="IPR013170">
    <property type="entry name" value="mRNA_splic_Cwf21_dom"/>
</dbReference>
<comment type="caution">
    <text evidence="10">The sequence shown here is derived from an EMBL/GenBank/DDBJ whole genome shotgun (WGS) entry which is preliminary data.</text>
</comment>
<evidence type="ECO:0000313" key="11">
    <source>
        <dbReference type="Proteomes" id="UP001320420"/>
    </source>
</evidence>
<evidence type="ECO:0000256" key="4">
    <source>
        <dbReference type="ARBA" id="ARBA00022728"/>
    </source>
</evidence>
<feature type="coiled-coil region" evidence="7">
    <location>
        <begin position="63"/>
        <end position="97"/>
    </location>
</feature>